<evidence type="ECO:0000313" key="12">
    <source>
        <dbReference type="Proteomes" id="UP001107558"/>
    </source>
</evidence>
<dbReference type="SUPFAM" id="SSF52540">
    <property type="entry name" value="P-loop containing nucleoside triphosphate hydrolases"/>
    <property type="match status" value="1"/>
</dbReference>
<dbReference type="InterPro" id="IPR050352">
    <property type="entry name" value="ABCG_transporters"/>
</dbReference>
<dbReference type="Gene3D" id="3.40.50.300">
    <property type="entry name" value="P-loop containing nucleotide triphosphate hydrolases"/>
    <property type="match status" value="1"/>
</dbReference>
<dbReference type="Pfam" id="PF00005">
    <property type="entry name" value="ABC_tran"/>
    <property type="match status" value="1"/>
</dbReference>
<feature type="transmembrane region" description="Helical" evidence="9">
    <location>
        <begin position="440"/>
        <end position="462"/>
    </location>
</feature>
<feature type="transmembrane region" description="Helical" evidence="9">
    <location>
        <begin position="334"/>
        <end position="353"/>
    </location>
</feature>
<evidence type="ECO:0000256" key="7">
    <source>
        <dbReference type="ARBA" id="ARBA00022989"/>
    </source>
</evidence>
<dbReference type="InterPro" id="IPR003439">
    <property type="entry name" value="ABC_transporter-like_ATP-bd"/>
</dbReference>
<evidence type="ECO:0000259" key="10">
    <source>
        <dbReference type="PROSITE" id="PS50893"/>
    </source>
</evidence>
<evidence type="ECO:0000256" key="1">
    <source>
        <dbReference type="ARBA" id="ARBA00004141"/>
    </source>
</evidence>
<dbReference type="GO" id="GO:0140359">
    <property type="term" value="F:ABC-type transporter activity"/>
    <property type="evidence" value="ECO:0007669"/>
    <property type="project" value="InterPro"/>
</dbReference>
<keyword evidence="7 9" id="KW-1133">Transmembrane helix</keyword>
<feature type="transmembrane region" description="Helical" evidence="9">
    <location>
        <begin position="557"/>
        <end position="579"/>
    </location>
</feature>
<evidence type="ECO:0000256" key="6">
    <source>
        <dbReference type="ARBA" id="ARBA00022840"/>
    </source>
</evidence>
<dbReference type="PROSITE" id="PS00211">
    <property type="entry name" value="ABC_TRANSPORTER_1"/>
    <property type="match status" value="1"/>
</dbReference>
<protein>
    <recommendedName>
        <fullName evidence="10">ABC transporter domain-containing protein</fullName>
    </recommendedName>
</protein>
<evidence type="ECO:0000313" key="11">
    <source>
        <dbReference type="EMBL" id="KAG5671645.1"/>
    </source>
</evidence>
<comment type="similarity">
    <text evidence="2">Belongs to the ABC transporter superfamily. ABCG family. Eye pigment precursor importer (TC 3.A.1.204) subfamily.</text>
</comment>
<dbReference type="Pfam" id="PF01061">
    <property type="entry name" value="ABC2_membrane"/>
    <property type="match status" value="1"/>
</dbReference>
<organism evidence="11 12">
    <name type="scientific">Polypedilum vanderplanki</name>
    <name type="common">Sleeping chironomid midge</name>
    <dbReference type="NCBI Taxonomy" id="319348"/>
    <lineage>
        <taxon>Eukaryota</taxon>
        <taxon>Metazoa</taxon>
        <taxon>Ecdysozoa</taxon>
        <taxon>Arthropoda</taxon>
        <taxon>Hexapoda</taxon>
        <taxon>Insecta</taxon>
        <taxon>Pterygota</taxon>
        <taxon>Neoptera</taxon>
        <taxon>Endopterygota</taxon>
        <taxon>Diptera</taxon>
        <taxon>Nematocera</taxon>
        <taxon>Chironomoidea</taxon>
        <taxon>Chironomidae</taxon>
        <taxon>Chironominae</taxon>
        <taxon>Polypedilum</taxon>
        <taxon>Polypedilum</taxon>
    </lineage>
</organism>
<proteinExistence type="inferred from homology"/>
<keyword evidence="6" id="KW-0067">ATP-binding</keyword>
<dbReference type="InterPro" id="IPR017871">
    <property type="entry name" value="ABC_transporter-like_CS"/>
</dbReference>
<dbReference type="FunFam" id="3.40.50.300:FF:001077">
    <property type="entry name" value="Uncharacterized protein, isoform A"/>
    <property type="match status" value="1"/>
</dbReference>
<sequence length="586" mass="66861">MNSLINIKFDELSYSVEEIFFKDRKKEILKRISGNFYGSELTAILGPSGSGKSTLMNLLFGFEQKYVCGTISMNGCSINKFRRNIVYITQENNLQPLLTVGESMNFAIKFKIGNQMNSFKKWIKIAEILKSFGLFEVESEYVKNLSGGQQKRLSIALEIVDDPKVIFLDEPTTGLDSVSSTICINLMRQLAQEGKTVVCTIHQPTTNQLKSFSHLYILANGECAYQGNGKNLVPFLSELNLICPSTFNPADFLLETVTGIYGQEHISKLIEKIDNGKNENFRTKKSIEIDDSDSLEAVAIYNSSTYSPSFLSKFNDLLVRNFIIMFRDKSLFKIRMFMHIMTGLLLGLLYYDIGNDAQNIIDNFRLIFVALSFLTYTAYYSIMVAFPLNFSSVRRETFNRWYTPSIFYINLILTDLPTLILGIFAFILPMYYLTSQPLEFLRFATFSLIMTLNSICSQAFGLIAGSFAGLKQTLILAPVFMIFHGAFSGFYILKKDAHSIWHPFFEISYLKYAAYGSEMSILGFNRTKMECNAIYCHYSSPGKFLQTLEYASDMNDFITCVFMLVVNSIINFIFAYFLIKRRLKTK</sequence>
<dbReference type="GO" id="GO:0005886">
    <property type="term" value="C:plasma membrane"/>
    <property type="evidence" value="ECO:0007669"/>
    <property type="project" value="TreeGrafter"/>
</dbReference>
<keyword evidence="8 9" id="KW-0472">Membrane</keyword>
<feature type="transmembrane region" description="Helical" evidence="9">
    <location>
        <begin position="365"/>
        <end position="386"/>
    </location>
</feature>
<keyword evidence="3" id="KW-0813">Transport</keyword>
<feature type="transmembrane region" description="Helical" evidence="9">
    <location>
        <begin position="407"/>
        <end position="428"/>
    </location>
</feature>
<dbReference type="AlphaFoldDB" id="A0A9J6BPL4"/>
<dbReference type="PANTHER" id="PTHR48041:SF133">
    <property type="entry name" value="GH24286P"/>
    <property type="match status" value="1"/>
</dbReference>
<evidence type="ECO:0000256" key="3">
    <source>
        <dbReference type="ARBA" id="ARBA00022448"/>
    </source>
</evidence>
<dbReference type="EMBL" id="JADBJN010000003">
    <property type="protein sequence ID" value="KAG5671645.1"/>
    <property type="molecule type" value="Genomic_DNA"/>
</dbReference>
<dbReference type="InterPro" id="IPR013525">
    <property type="entry name" value="ABC2_TM"/>
</dbReference>
<keyword evidence="12" id="KW-1185">Reference proteome</keyword>
<evidence type="ECO:0000256" key="5">
    <source>
        <dbReference type="ARBA" id="ARBA00022741"/>
    </source>
</evidence>
<dbReference type="GO" id="GO:0016887">
    <property type="term" value="F:ATP hydrolysis activity"/>
    <property type="evidence" value="ECO:0007669"/>
    <property type="project" value="InterPro"/>
</dbReference>
<dbReference type="InterPro" id="IPR003593">
    <property type="entry name" value="AAA+_ATPase"/>
</dbReference>
<dbReference type="SMART" id="SM00382">
    <property type="entry name" value="AAA"/>
    <property type="match status" value="1"/>
</dbReference>
<dbReference type="OrthoDB" id="7786165at2759"/>
<comment type="subcellular location">
    <subcellularLocation>
        <location evidence="1">Membrane</location>
        <topology evidence="1">Multi-pass membrane protein</topology>
    </subcellularLocation>
</comment>
<dbReference type="PROSITE" id="PS50893">
    <property type="entry name" value="ABC_TRANSPORTER_2"/>
    <property type="match status" value="1"/>
</dbReference>
<dbReference type="GO" id="GO:0005524">
    <property type="term" value="F:ATP binding"/>
    <property type="evidence" value="ECO:0007669"/>
    <property type="project" value="UniProtKB-KW"/>
</dbReference>
<feature type="transmembrane region" description="Helical" evidence="9">
    <location>
        <begin position="474"/>
        <end position="493"/>
    </location>
</feature>
<dbReference type="Proteomes" id="UP001107558">
    <property type="component" value="Chromosome 3"/>
</dbReference>
<dbReference type="PANTHER" id="PTHR48041">
    <property type="entry name" value="ABC TRANSPORTER G FAMILY MEMBER 28"/>
    <property type="match status" value="1"/>
</dbReference>
<accession>A0A9J6BPL4</accession>
<evidence type="ECO:0000256" key="4">
    <source>
        <dbReference type="ARBA" id="ARBA00022692"/>
    </source>
</evidence>
<feature type="domain" description="ABC transporter" evidence="10">
    <location>
        <begin position="7"/>
        <end position="245"/>
    </location>
</feature>
<comment type="caution">
    <text evidence="11">The sequence shown here is derived from an EMBL/GenBank/DDBJ whole genome shotgun (WGS) entry which is preliminary data.</text>
</comment>
<dbReference type="InterPro" id="IPR027417">
    <property type="entry name" value="P-loop_NTPase"/>
</dbReference>
<gene>
    <name evidence="11" type="ORF">PVAND_001836</name>
</gene>
<name>A0A9J6BPL4_POLVA</name>
<evidence type="ECO:0000256" key="9">
    <source>
        <dbReference type="SAM" id="Phobius"/>
    </source>
</evidence>
<reference evidence="11" key="1">
    <citation type="submission" date="2021-03" db="EMBL/GenBank/DDBJ databases">
        <title>Chromosome level genome of the anhydrobiotic midge Polypedilum vanderplanki.</title>
        <authorList>
            <person name="Yoshida Y."/>
            <person name="Kikawada T."/>
            <person name="Gusev O."/>
        </authorList>
    </citation>
    <scope>NUCLEOTIDE SEQUENCE</scope>
    <source>
        <strain evidence="11">NIAS01</strain>
        <tissue evidence="11">Whole body or cell culture</tissue>
    </source>
</reference>
<keyword evidence="4 9" id="KW-0812">Transmembrane</keyword>
<evidence type="ECO:0000256" key="2">
    <source>
        <dbReference type="ARBA" id="ARBA00005814"/>
    </source>
</evidence>
<evidence type="ECO:0000256" key="8">
    <source>
        <dbReference type="ARBA" id="ARBA00023136"/>
    </source>
</evidence>
<keyword evidence="5" id="KW-0547">Nucleotide-binding</keyword>